<evidence type="ECO:0000256" key="1">
    <source>
        <dbReference type="ARBA" id="ARBA00022806"/>
    </source>
</evidence>
<reference evidence="5 6" key="1">
    <citation type="journal article" date="2011" name="Proc. Natl. Acad. Sci. U.S.A.">
        <title>Comparative genomics of xylose-fermenting fungi for enhanced biofuel production.</title>
        <authorList>
            <person name="Wohlbach D.J."/>
            <person name="Kuo A."/>
            <person name="Sato T.K."/>
            <person name="Potts K.M."/>
            <person name="Salamov A.A."/>
            <person name="LaButti K.M."/>
            <person name="Sun H."/>
            <person name="Clum A."/>
            <person name="Pangilinan J.L."/>
            <person name="Lindquist E.A."/>
            <person name="Lucas S."/>
            <person name="Lapidus A."/>
            <person name="Jin M."/>
            <person name="Gunawan C."/>
            <person name="Balan V."/>
            <person name="Dale B.E."/>
            <person name="Jeffries T.W."/>
            <person name="Zinkel R."/>
            <person name="Barry K.W."/>
            <person name="Grigoriev I.V."/>
            <person name="Gasch A.P."/>
        </authorList>
    </citation>
    <scope>NUCLEOTIDE SEQUENCE [LARGE SCALE GENOMIC DNA]</scope>
    <source>
        <strain evidence="6">NRRL Y-27907 / 11-Y1</strain>
    </source>
</reference>
<dbReference type="InterPro" id="IPR047187">
    <property type="entry name" value="SF1_C_Upf1"/>
</dbReference>
<dbReference type="Proteomes" id="UP000000709">
    <property type="component" value="Unassembled WGS sequence"/>
</dbReference>
<dbReference type="FunFam" id="3.40.50.300:FF:001247">
    <property type="entry name" value="Erythrocyte membrane-associated antigen"/>
    <property type="match status" value="1"/>
</dbReference>
<keyword evidence="1" id="KW-0347">Helicase</keyword>
<dbReference type="OrthoDB" id="6513042at2759"/>
<gene>
    <name evidence="5" type="ORF">SPAPADRAFT_134155</name>
</gene>
<dbReference type="SUPFAM" id="SSF52540">
    <property type="entry name" value="P-loop containing nucleoside triphosphate hydrolases"/>
    <property type="match status" value="1"/>
</dbReference>
<feature type="compositionally biased region" description="Basic and acidic residues" evidence="3">
    <location>
        <begin position="191"/>
        <end position="201"/>
    </location>
</feature>
<dbReference type="EMBL" id="GL996500">
    <property type="protein sequence ID" value="EGW34116.1"/>
    <property type="molecule type" value="Genomic_DNA"/>
</dbReference>
<dbReference type="SMART" id="SM00487">
    <property type="entry name" value="DEXDc"/>
    <property type="match status" value="1"/>
</dbReference>
<evidence type="ECO:0000313" key="5">
    <source>
        <dbReference type="EMBL" id="EGW34116.1"/>
    </source>
</evidence>
<feature type="domain" description="Helicase ATP-binding" evidence="4">
    <location>
        <begin position="628"/>
        <end position="851"/>
    </location>
</feature>
<dbReference type="HOGENOM" id="CLU_010015_0_0_1"/>
<sequence length="1098" mass="123881">MSKDTTFTCLTCSETHGKDSISKHLSTTRHKNVRINELDETIECEQCEDSNIHQLSILRYGFTDMSLLCQQCSEKEKTENNETPSATYTLSNGAFFLKLDQYLKFRDLECRNCHSDENLFVGNDKNGTQYVACKACMINYDVKFVGEDDDTFLSVLLGIKEVPKNLKRSNRGRKGKFGKGKKRGKRGRRERKPDPEAEERRAHYMATKELASSIKSGTTVKAIGSALIGKQAQKDHVSKFGNFSKGKGSPQGRKTPSRGSPAHSGRHTPVGKSPVNSGKSTPARSHTPVSEERAREEHKSRPNGKSEQVKRANDIPKPGKKTNDKPKEKQANKAKDKQADKPEQSKKSNEKVVKDKKSGDKSTTQGKEHSQTHVVMDGRGDEENKSLKSKEPPKKSKSKKGKESAKSPEPSSSRKNNIPNGNELVLPPSITKYNPASEPKLTYDSLHEYYREMSFNMFLEDQLTNISNIIESEYIMIEWYEDPDKRNTQYKLSVLSDSDIVNNFRSEVFKKLKKNPFSIGQSIFLILNDEIPWYGCISAVDEVSSKNVKRGRRTKKDVIEVVVTLYDWNNQPLPKTVHAQHLKVMPASVPVSRVLNAMDSLSNNNFIKMLLGKEPIRQIVFKNFLRYTRDTLNDSQKQAIQSIFNNAITVLQGPPGTGKTSTIFEIILQLLDSLNTYPILVVAPSNIAIDNIAEKLMPTHEKDLLRVVASEKEREYNKSHHLSSICLHHKIYEGLSTRSQTIVDEIKRGKPSVGTTGYKKFVQERFQVTKKMVAQAKVIFTTTVVAGSGQLKSISKCPVVIMDEATQSSEPTTLIPLSVPGVDKFVFVGDQKQLNCFSLVPGLSLSLFERVLLNGTYKTPHMLDTQYRMHPTISEFARNRFYGGLLKDGITAEDRKMEGIPENPVYFWNTNGKAREKSVHNWLREDRGFTYTNPGEINYVIQVVKNLIIEKGIKREDIGIITPYSGQRDLISSILVKDDIINPQSEELRIEVDIDDIKNDSKPVTIHIVSGILIASIDAFQGREKNFMVMSCVRSNVEGKIGFLRDERRLNVALTRAKYGMVIIGDENCLRSGDKLWNSYMDHLKDKNSIHSSDTFVY</sequence>
<dbReference type="CDD" id="cd18808">
    <property type="entry name" value="SF1_C_Upf1"/>
    <property type="match status" value="1"/>
</dbReference>
<dbReference type="eggNOG" id="KOG1802">
    <property type="taxonomic scope" value="Eukaryota"/>
</dbReference>
<dbReference type="InterPro" id="IPR027417">
    <property type="entry name" value="P-loop_NTPase"/>
</dbReference>
<keyword evidence="1" id="KW-0547">Nucleotide-binding</keyword>
<feature type="compositionally biased region" description="Basic and acidic residues" evidence="3">
    <location>
        <begin position="289"/>
        <end position="300"/>
    </location>
</feature>
<dbReference type="InParanoid" id="G3AHF2"/>
<keyword evidence="1" id="KW-0067">ATP-binding</keyword>
<feature type="compositionally biased region" description="Basic residues" evidence="3">
    <location>
        <begin position="167"/>
        <end position="190"/>
    </location>
</feature>
<dbReference type="OMA" id="HPLGKIC"/>
<feature type="region of interest" description="Disordered" evidence="3">
    <location>
        <begin position="167"/>
        <end position="201"/>
    </location>
</feature>
<dbReference type="PANTHER" id="PTHR10887">
    <property type="entry name" value="DNA2/NAM7 HELICASE FAMILY"/>
    <property type="match status" value="1"/>
</dbReference>
<dbReference type="AlphaFoldDB" id="G3AHF2"/>
<proteinExistence type="predicted"/>
<dbReference type="GO" id="GO:0006449">
    <property type="term" value="P:regulation of translational termination"/>
    <property type="evidence" value="ECO:0007669"/>
    <property type="project" value="EnsemblFungi"/>
</dbReference>
<dbReference type="RefSeq" id="XP_007373700.1">
    <property type="nucleotide sequence ID" value="XM_007373638.1"/>
</dbReference>
<evidence type="ECO:0000313" key="6">
    <source>
        <dbReference type="Proteomes" id="UP000000709"/>
    </source>
</evidence>
<dbReference type="Pfam" id="PF13087">
    <property type="entry name" value="AAA_12"/>
    <property type="match status" value="1"/>
</dbReference>
<evidence type="ECO:0000259" key="4">
    <source>
        <dbReference type="SMART" id="SM00487"/>
    </source>
</evidence>
<dbReference type="PANTHER" id="PTHR10887:SF317">
    <property type="entry name" value="ATP-DEPENDENT RNA HELICASE ECM32-RELATED"/>
    <property type="match status" value="1"/>
</dbReference>
<protein>
    <recommendedName>
        <fullName evidence="4">Helicase ATP-binding domain-containing protein</fullName>
    </recommendedName>
</protein>
<dbReference type="FunCoup" id="G3AHF2">
    <property type="interactions" value="37"/>
</dbReference>
<comment type="catalytic activity">
    <reaction evidence="2">
        <text>ATP + H2O = ADP + phosphate + H(+)</text>
        <dbReference type="Rhea" id="RHEA:13065"/>
        <dbReference type="ChEBI" id="CHEBI:15377"/>
        <dbReference type="ChEBI" id="CHEBI:15378"/>
        <dbReference type="ChEBI" id="CHEBI:30616"/>
        <dbReference type="ChEBI" id="CHEBI:43474"/>
        <dbReference type="ChEBI" id="CHEBI:456216"/>
        <dbReference type="EC" id="3.6.4.12"/>
    </reaction>
    <physiologicalReaction direction="left-to-right" evidence="2">
        <dbReference type="Rhea" id="RHEA:13066"/>
    </physiologicalReaction>
</comment>
<dbReference type="GO" id="GO:0003724">
    <property type="term" value="F:RNA helicase activity"/>
    <property type="evidence" value="ECO:0007669"/>
    <property type="project" value="TreeGrafter"/>
</dbReference>
<dbReference type="STRING" id="619300.G3AHF2"/>
<dbReference type="Gene3D" id="3.40.50.300">
    <property type="entry name" value="P-loop containing nucleotide triphosphate hydrolases"/>
    <property type="match status" value="2"/>
</dbReference>
<keyword evidence="1" id="KW-0378">Hydrolase</keyword>
<dbReference type="InterPro" id="IPR041679">
    <property type="entry name" value="DNA2/NAM7-like_C"/>
</dbReference>
<dbReference type="GO" id="GO:0003678">
    <property type="term" value="F:DNA helicase activity"/>
    <property type="evidence" value="ECO:0007669"/>
    <property type="project" value="UniProtKB-EC"/>
</dbReference>
<name>G3AHF2_SPAPN</name>
<dbReference type="GO" id="GO:0010494">
    <property type="term" value="C:cytoplasmic stress granule"/>
    <property type="evidence" value="ECO:0007669"/>
    <property type="project" value="EnsemblFungi"/>
</dbReference>
<feature type="region of interest" description="Disordered" evidence="3">
    <location>
        <begin position="239"/>
        <end position="431"/>
    </location>
</feature>
<evidence type="ECO:0000256" key="2">
    <source>
        <dbReference type="ARBA" id="ARBA00048432"/>
    </source>
</evidence>
<dbReference type="FunFam" id="3.40.50.300:FF:002019">
    <property type="entry name" value="DNA helicase I"/>
    <property type="match status" value="1"/>
</dbReference>
<dbReference type="InterPro" id="IPR041677">
    <property type="entry name" value="DNA2/NAM7_AAA_11"/>
</dbReference>
<dbReference type="GO" id="GO:0000184">
    <property type="term" value="P:nuclear-transcribed mRNA catabolic process, nonsense-mediated decay"/>
    <property type="evidence" value="ECO:0007669"/>
    <property type="project" value="TreeGrafter"/>
</dbReference>
<keyword evidence="6" id="KW-1185">Reference proteome</keyword>
<accession>G3AHF2</accession>
<feature type="compositionally biased region" description="Basic and acidic residues" evidence="3">
    <location>
        <begin position="321"/>
        <end position="394"/>
    </location>
</feature>
<dbReference type="InterPro" id="IPR045055">
    <property type="entry name" value="DNA2/NAM7-like"/>
</dbReference>
<evidence type="ECO:0000256" key="3">
    <source>
        <dbReference type="SAM" id="MobiDB-lite"/>
    </source>
</evidence>
<organism evidence="6">
    <name type="scientific">Spathaspora passalidarum (strain NRRL Y-27907 / 11-Y1)</name>
    <dbReference type="NCBI Taxonomy" id="619300"/>
    <lineage>
        <taxon>Eukaryota</taxon>
        <taxon>Fungi</taxon>
        <taxon>Dikarya</taxon>
        <taxon>Ascomycota</taxon>
        <taxon>Saccharomycotina</taxon>
        <taxon>Pichiomycetes</taxon>
        <taxon>Debaryomycetaceae</taxon>
        <taxon>Spathaspora</taxon>
    </lineage>
</organism>
<dbReference type="GeneID" id="18869784"/>
<feature type="compositionally biased region" description="Polar residues" evidence="3">
    <location>
        <begin position="274"/>
        <end position="288"/>
    </location>
</feature>
<dbReference type="Pfam" id="PF13086">
    <property type="entry name" value="AAA_11"/>
    <property type="match status" value="2"/>
</dbReference>
<dbReference type="InterPro" id="IPR014001">
    <property type="entry name" value="Helicase_ATP-bd"/>
</dbReference>
<dbReference type="KEGG" id="spaa:SPAPADRAFT_134155"/>